<reference evidence="9 10" key="1">
    <citation type="submission" date="2016-10" db="EMBL/GenBank/DDBJ databases">
        <authorList>
            <person name="de Groot N.N."/>
        </authorList>
    </citation>
    <scope>NUCLEOTIDE SEQUENCE [LARGE SCALE GENOMIC DNA]</scope>
    <source>
        <strain evidence="9 10">DSM 21799</strain>
    </source>
</reference>
<dbReference type="STRING" id="640635.SAMN04489806_1121"/>
<evidence type="ECO:0000256" key="4">
    <source>
        <dbReference type="ARBA" id="ARBA00022801"/>
    </source>
</evidence>
<keyword evidence="2 8" id="KW-0645">Protease</keyword>
<evidence type="ECO:0000256" key="6">
    <source>
        <dbReference type="ARBA" id="ARBA00023125"/>
    </source>
</evidence>
<evidence type="ECO:0000256" key="3">
    <source>
        <dbReference type="ARBA" id="ARBA00022763"/>
    </source>
</evidence>
<dbReference type="SUPFAM" id="SSF143081">
    <property type="entry name" value="BB1717-like"/>
    <property type="match status" value="1"/>
</dbReference>
<accession>A0A1H4KDY7</accession>
<keyword evidence="7" id="KW-0456">Lyase</keyword>
<dbReference type="AlphaFoldDB" id="A0A1H4KDY7"/>
<evidence type="ECO:0000256" key="1">
    <source>
        <dbReference type="ARBA" id="ARBA00008136"/>
    </source>
</evidence>
<evidence type="ECO:0000313" key="10">
    <source>
        <dbReference type="Proteomes" id="UP000199183"/>
    </source>
</evidence>
<proteinExistence type="inferred from homology"/>
<comment type="similarity">
    <text evidence="1 8">Belongs to the SOS response-associated peptidase family.</text>
</comment>
<dbReference type="InterPro" id="IPR003738">
    <property type="entry name" value="SRAP"/>
</dbReference>
<keyword evidence="6" id="KW-0238">DNA-binding</keyword>
<dbReference type="EC" id="3.4.-.-" evidence="8"/>
<dbReference type="InterPro" id="IPR036590">
    <property type="entry name" value="SRAP-like"/>
</dbReference>
<evidence type="ECO:0000256" key="2">
    <source>
        <dbReference type="ARBA" id="ARBA00022670"/>
    </source>
</evidence>
<dbReference type="GO" id="GO:0106300">
    <property type="term" value="P:protein-DNA covalent cross-linking repair"/>
    <property type="evidence" value="ECO:0007669"/>
    <property type="project" value="InterPro"/>
</dbReference>
<dbReference type="EMBL" id="FNRY01000001">
    <property type="protein sequence ID" value="SEB56476.1"/>
    <property type="molecule type" value="Genomic_DNA"/>
</dbReference>
<name>A0A1H4KDY7_9MICO</name>
<keyword evidence="3" id="KW-0227">DNA damage</keyword>
<dbReference type="GO" id="GO:0008233">
    <property type="term" value="F:peptidase activity"/>
    <property type="evidence" value="ECO:0007669"/>
    <property type="project" value="UniProtKB-KW"/>
</dbReference>
<evidence type="ECO:0000256" key="5">
    <source>
        <dbReference type="ARBA" id="ARBA00023124"/>
    </source>
</evidence>
<evidence type="ECO:0000256" key="8">
    <source>
        <dbReference type="RuleBase" id="RU364100"/>
    </source>
</evidence>
<dbReference type="Pfam" id="PF02586">
    <property type="entry name" value="SRAP"/>
    <property type="match status" value="1"/>
</dbReference>
<evidence type="ECO:0000256" key="7">
    <source>
        <dbReference type="ARBA" id="ARBA00023239"/>
    </source>
</evidence>
<dbReference type="GO" id="GO:0003697">
    <property type="term" value="F:single-stranded DNA binding"/>
    <property type="evidence" value="ECO:0007669"/>
    <property type="project" value="InterPro"/>
</dbReference>
<dbReference type="PANTHER" id="PTHR13604:SF0">
    <property type="entry name" value="ABASIC SITE PROCESSING PROTEIN HMCES"/>
    <property type="match status" value="1"/>
</dbReference>
<dbReference type="PANTHER" id="PTHR13604">
    <property type="entry name" value="DC12-RELATED"/>
    <property type="match status" value="1"/>
</dbReference>
<dbReference type="Proteomes" id="UP000199183">
    <property type="component" value="Unassembled WGS sequence"/>
</dbReference>
<dbReference type="RefSeq" id="WP_434061452.1">
    <property type="nucleotide sequence ID" value="NZ_FNRY01000001.1"/>
</dbReference>
<gene>
    <name evidence="9" type="ORF">SAMN04489806_1121</name>
</gene>
<keyword evidence="10" id="KW-1185">Reference proteome</keyword>
<dbReference type="GO" id="GO:0016829">
    <property type="term" value="F:lyase activity"/>
    <property type="evidence" value="ECO:0007669"/>
    <property type="project" value="UniProtKB-KW"/>
</dbReference>
<sequence length="230" mass="25665">MCGRFAMNKETDELITEFVASGGDFRDWRPAYSIAPTDPAPIVREWRDEAGDLHRNLDVANWGFRPSWAKQGGPSPINARLEGVASNGMFRSAFTGQRCLVPMIGYYEWEQQPDGKQPYFIHSGDDFLAAAGLYAARREGDDWKITFTIITRAARDASGEIHDRMPVFLTADAWDQWIAPEKIKDSAEALATLDASSSAIASTMTTYPVDRKLNNVRTADPEDETLIARI</sequence>
<dbReference type="GO" id="GO:0006508">
    <property type="term" value="P:proteolysis"/>
    <property type="evidence" value="ECO:0007669"/>
    <property type="project" value="UniProtKB-KW"/>
</dbReference>
<organism evidence="9 10">
    <name type="scientific">Paramicrobacterium humi</name>
    <dbReference type="NCBI Taxonomy" id="640635"/>
    <lineage>
        <taxon>Bacteria</taxon>
        <taxon>Bacillati</taxon>
        <taxon>Actinomycetota</taxon>
        <taxon>Actinomycetes</taxon>
        <taxon>Micrococcales</taxon>
        <taxon>Microbacteriaceae</taxon>
        <taxon>Paramicrobacterium</taxon>
    </lineage>
</organism>
<keyword evidence="5" id="KW-0190">Covalent protein-DNA linkage</keyword>
<keyword evidence="4 8" id="KW-0378">Hydrolase</keyword>
<protein>
    <recommendedName>
        <fullName evidence="8">Abasic site processing protein</fullName>
        <ecNumber evidence="8">3.4.-.-</ecNumber>
    </recommendedName>
</protein>
<evidence type="ECO:0000313" key="9">
    <source>
        <dbReference type="EMBL" id="SEB56476.1"/>
    </source>
</evidence>
<dbReference type="Gene3D" id="3.90.1680.10">
    <property type="entry name" value="SOS response associated peptidase-like"/>
    <property type="match status" value="1"/>
</dbReference>